<gene>
    <name evidence="2" type="ORF">T551_02071</name>
</gene>
<evidence type="ECO:0000313" key="2">
    <source>
        <dbReference type="EMBL" id="KTW29455.1"/>
    </source>
</evidence>
<dbReference type="VEuPathDB" id="FungiDB:T551_02071"/>
<dbReference type="PANTHER" id="PTHR13490">
    <property type="entry name" value="MITOCHONDRIAL 28S RIBOSOMAL PROTEIN S28"/>
    <property type="match status" value="1"/>
</dbReference>
<dbReference type="eggNOG" id="KOG3933">
    <property type="taxonomic scope" value="Eukaryota"/>
</dbReference>
<keyword evidence="3" id="KW-1185">Reference proteome</keyword>
<dbReference type="OrthoDB" id="283424at2759"/>
<dbReference type="GO" id="GO:0003735">
    <property type="term" value="F:structural constituent of ribosome"/>
    <property type="evidence" value="ECO:0007669"/>
    <property type="project" value="InterPro"/>
</dbReference>
<proteinExistence type="predicted"/>
<dbReference type="PANTHER" id="PTHR13490:SF0">
    <property type="entry name" value="SMALL RIBOSOMAL SUBUNIT PROTEIN MS35"/>
    <property type="match status" value="1"/>
</dbReference>
<reference evidence="3" key="1">
    <citation type="journal article" date="2016" name="Nat. Commun.">
        <title>Genome analysis of three Pneumocystis species reveals adaptation mechanisms to life exclusively in mammalian hosts.</title>
        <authorList>
            <person name="Ma L."/>
            <person name="Chen Z."/>
            <person name="Huang D.W."/>
            <person name="Kutty G."/>
            <person name="Ishihara M."/>
            <person name="Wang H."/>
            <person name="Abouelleil A."/>
            <person name="Bishop L."/>
            <person name="Davey E."/>
            <person name="Deng R."/>
            <person name="Deng X."/>
            <person name="Fan L."/>
            <person name="Fantoni G."/>
            <person name="Fitzgerald M."/>
            <person name="Gogineni E."/>
            <person name="Goldberg J.M."/>
            <person name="Handley G."/>
            <person name="Hu X."/>
            <person name="Huber C."/>
            <person name="Jiao X."/>
            <person name="Jones K."/>
            <person name="Levin J.Z."/>
            <person name="Liu Y."/>
            <person name="Macdonald P."/>
            <person name="Melnikov A."/>
            <person name="Raley C."/>
            <person name="Sassi M."/>
            <person name="Sherman B.T."/>
            <person name="Song X."/>
            <person name="Sykes S."/>
            <person name="Tran B."/>
            <person name="Walsh L."/>
            <person name="Xia Y."/>
            <person name="Yang J."/>
            <person name="Young S."/>
            <person name="Zeng Q."/>
            <person name="Zheng X."/>
            <person name="Stephens R."/>
            <person name="Nusbaum C."/>
            <person name="Birren B.W."/>
            <person name="Azadi P."/>
            <person name="Lempicki R.A."/>
            <person name="Cuomo C.A."/>
            <person name="Kovacs J.A."/>
        </authorList>
    </citation>
    <scope>NUCLEOTIDE SEQUENCE [LARGE SCALE GENOMIC DNA]</scope>
    <source>
        <strain evidence="3">RU7</strain>
    </source>
</reference>
<dbReference type="AlphaFoldDB" id="A0A0W4ZM61"/>
<dbReference type="EMBL" id="LFWA01000009">
    <property type="protein sequence ID" value="KTW29455.1"/>
    <property type="molecule type" value="Genomic_DNA"/>
</dbReference>
<organism evidence="2 3">
    <name type="scientific">Pneumocystis jirovecii (strain RU7)</name>
    <name type="common">Human pneumocystis pneumonia agent</name>
    <dbReference type="NCBI Taxonomy" id="1408657"/>
    <lineage>
        <taxon>Eukaryota</taxon>
        <taxon>Fungi</taxon>
        <taxon>Dikarya</taxon>
        <taxon>Ascomycota</taxon>
        <taxon>Taphrinomycotina</taxon>
        <taxon>Pneumocystomycetes</taxon>
        <taxon>Pneumocystaceae</taxon>
        <taxon>Pneumocystis</taxon>
    </lineage>
</organism>
<dbReference type="GO" id="GO:0005763">
    <property type="term" value="C:mitochondrial small ribosomal subunit"/>
    <property type="evidence" value="ECO:0007669"/>
    <property type="project" value="TreeGrafter"/>
</dbReference>
<dbReference type="STRING" id="1408657.A0A0W4ZM61"/>
<comment type="caution">
    <text evidence="2">The sequence shown here is derived from an EMBL/GenBank/DDBJ whole genome shotgun (WGS) entry which is preliminary data.</text>
</comment>
<dbReference type="GeneID" id="28940589"/>
<dbReference type="RefSeq" id="XP_018229286.1">
    <property type="nucleotide sequence ID" value="XM_018374334.1"/>
</dbReference>
<dbReference type="Proteomes" id="UP000053447">
    <property type="component" value="Unassembled WGS sequence"/>
</dbReference>
<evidence type="ECO:0000313" key="3">
    <source>
        <dbReference type="Proteomes" id="UP000053447"/>
    </source>
</evidence>
<dbReference type="InterPro" id="IPR019349">
    <property type="entry name" value="Ribosomal_mS35_mit"/>
</dbReference>
<accession>A0A0W4ZM61</accession>
<feature type="domain" description="Small ribosomal subunit protein mS35 mitochondrial conserved" evidence="1">
    <location>
        <begin position="106"/>
        <end position="225"/>
    </location>
</feature>
<name>A0A0W4ZM61_PNEJ7</name>
<dbReference type="Pfam" id="PF10213">
    <property type="entry name" value="MRP-S28"/>
    <property type="match status" value="1"/>
</dbReference>
<sequence>MKYKYTFFFKGFFILKMPKKNFFFYFKRLELSTFTKNEVNDKTVAKEKVSKIRQNHREYRKKDTKMDEHYGITSLGHIYLNEHREIREYYRKTAWELPTLSKFSIPYEPPEKSQVLKFRYTSYFGEKHPAESKVTLEILLNNLALTPTERHKLIILAGPRYNPLTDILKFSCELFPYRIQNKKYLNEQLYKLIKEAKDTSDTFEDIPQDFRHVKSKRRLVFPKEWIK</sequence>
<dbReference type="InterPro" id="IPR039848">
    <property type="entry name" value="Ribosomal_mS35_mt"/>
</dbReference>
<evidence type="ECO:0000259" key="1">
    <source>
        <dbReference type="Pfam" id="PF10213"/>
    </source>
</evidence>
<protein>
    <recommendedName>
        <fullName evidence="1">Small ribosomal subunit protein mS35 mitochondrial conserved domain-containing protein</fullName>
    </recommendedName>
</protein>
<dbReference type="GO" id="GO:0032543">
    <property type="term" value="P:mitochondrial translation"/>
    <property type="evidence" value="ECO:0007669"/>
    <property type="project" value="InterPro"/>
</dbReference>